<dbReference type="PANTHER" id="PTHR43201:SF5">
    <property type="entry name" value="MEDIUM-CHAIN ACYL-COA LIGASE ACSF2, MITOCHONDRIAL"/>
    <property type="match status" value="1"/>
</dbReference>
<dbReference type="GO" id="GO:0031956">
    <property type="term" value="F:medium-chain fatty acid-CoA ligase activity"/>
    <property type="evidence" value="ECO:0007669"/>
    <property type="project" value="TreeGrafter"/>
</dbReference>
<dbReference type="EMBL" id="BMZH01000003">
    <property type="protein sequence ID" value="GHA88058.1"/>
    <property type="molecule type" value="Genomic_DNA"/>
</dbReference>
<proteinExistence type="inferred from homology"/>
<dbReference type="Gene3D" id="3.40.50.12780">
    <property type="entry name" value="N-terminal domain of ligase-like"/>
    <property type="match status" value="1"/>
</dbReference>
<evidence type="ECO:0000313" key="6">
    <source>
        <dbReference type="Proteomes" id="UP000634004"/>
    </source>
</evidence>
<dbReference type="SUPFAM" id="SSF56801">
    <property type="entry name" value="Acetyl-CoA synthetase-like"/>
    <property type="match status" value="1"/>
</dbReference>
<accession>A0A8J3CQU9</accession>
<dbReference type="AlphaFoldDB" id="A0A8J3CQU9"/>
<dbReference type="RefSeq" id="WP_189495835.1">
    <property type="nucleotide sequence ID" value="NZ_BMZH01000003.1"/>
</dbReference>
<feature type="domain" description="AMP-binding enzyme C-terminal" evidence="4">
    <location>
        <begin position="426"/>
        <end position="503"/>
    </location>
</feature>
<dbReference type="InterPro" id="IPR042099">
    <property type="entry name" value="ANL_N_sf"/>
</dbReference>
<dbReference type="GO" id="GO:0006631">
    <property type="term" value="P:fatty acid metabolic process"/>
    <property type="evidence" value="ECO:0007669"/>
    <property type="project" value="TreeGrafter"/>
</dbReference>
<comment type="similarity">
    <text evidence="1">Belongs to the ATP-dependent AMP-binding enzyme family.</text>
</comment>
<dbReference type="Pfam" id="PF00501">
    <property type="entry name" value="AMP-binding"/>
    <property type="match status" value="1"/>
</dbReference>
<sequence>MHPRQFARETPDALALSMLNANGEVTASLTYAELDALSNRYAHALRALGLNRGDRFAVWKKNSLSFMPIYWAAQRAGLLICPVATHLSYDETDYIIRDSGSKLLITDGAVGQSRDVVSALQRDGQLDGMIFWSDYEVEGLPDFDAFAADFPETPIPDESAGFHMLYSSGTTGRPKGVKVSLPDDAVEAPSAVIPLFAALFGFSGTTRYLSPAPLYHAAPLVYCLGVHRLGGHVFVMDKFREETFLKAIEAHAITHTQVVPTMFVRLLKQPLDLRTRYDSTSLTMVIHAAAPCPVHVKLAMIDWLGPIISEYYGGSEGNGLTHLTASEWLANPGSVGRAVYGTVRICDAETGEILGPLETGTVYFEGESKFEYHGDAAKTKGAYHPTREGWSTLGDIGHMNAEGYLFLTDRKANMIISGGVNIYPQETENILLEHPSVLDAAVLGVPCDLMGERVKAFIQTIDGVETAGLDAELMAFARARISPVKAPREIEFVTSLPRTESGKLLKRVLLD</sequence>
<dbReference type="InterPro" id="IPR025110">
    <property type="entry name" value="AMP-bd_C"/>
</dbReference>
<dbReference type="InterPro" id="IPR020845">
    <property type="entry name" value="AMP-binding_CS"/>
</dbReference>
<dbReference type="InterPro" id="IPR000873">
    <property type="entry name" value="AMP-dep_synth/lig_dom"/>
</dbReference>
<dbReference type="Gene3D" id="3.30.300.30">
    <property type="match status" value="1"/>
</dbReference>
<reference evidence="5" key="1">
    <citation type="journal article" date="2014" name="Int. J. Syst. Evol. Microbiol.">
        <title>Complete genome sequence of Corynebacterium casei LMG S-19264T (=DSM 44701T), isolated from a smear-ripened cheese.</title>
        <authorList>
            <consortium name="US DOE Joint Genome Institute (JGI-PGF)"/>
            <person name="Walter F."/>
            <person name="Albersmeier A."/>
            <person name="Kalinowski J."/>
            <person name="Ruckert C."/>
        </authorList>
    </citation>
    <scope>NUCLEOTIDE SEQUENCE</scope>
    <source>
        <strain evidence="5">KCTC 32513</strain>
    </source>
</reference>
<evidence type="ECO:0000259" key="3">
    <source>
        <dbReference type="Pfam" id="PF00501"/>
    </source>
</evidence>
<organism evidence="5 6">
    <name type="scientific">Algimonas arctica</name>
    <dbReference type="NCBI Taxonomy" id="1479486"/>
    <lineage>
        <taxon>Bacteria</taxon>
        <taxon>Pseudomonadati</taxon>
        <taxon>Pseudomonadota</taxon>
        <taxon>Alphaproteobacteria</taxon>
        <taxon>Maricaulales</taxon>
        <taxon>Robiginitomaculaceae</taxon>
        <taxon>Algimonas</taxon>
    </lineage>
</organism>
<name>A0A8J3CQU9_9PROT</name>
<dbReference type="InterPro" id="IPR045851">
    <property type="entry name" value="AMP-bd_C_sf"/>
</dbReference>
<keyword evidence="2" id="KW-0436">Ligase</keyword>
<feature type="domain" description="AMP-dependent synthetase/ligase" evidence="3">
    <location>
        <begin position="5"/>
        <end position="368"/>
    </location>
</feature>
<dbReference type="PROSITE" id="PS00455">
    <property type="entry name" value="AMP_BINDING"/>
    <property type="match status" value="1"/>
</dbReference>
<dbReference type="Pfam" id="PF13193">
    <property type="entry name" value="AMP-binding_C"/>
    <property type="match status" value="1"/>
</dbReference>
<gene>
    <name evidence="5" type="ORF">GCM10009069_08760</name>
</gene>
<evidence type="ECO:0000256" key="1">
    <source>
        <dbReference type="ARBA" id="ARBA00006432"/>
    </source>
</evidence>
<protein>
    <submittedName>
        <fullName evidence="5">Acyl-CoA synthetase</fullName>
    </submittedName>
</protein>
<evidence type="ECO:0000313" key="5">
    <source>
        <dbReference type="EMBL" id="GHA88058.1"/>
    </source>
</evidence>
<dbReference type="Proteomes" id="UP000634004">
    <property type="component" value="Unassembled WGS sequence"/>
</dbReference>
<keyword evidence="6" id="KW-1185">Reference proteome</keyword>
<comment type="caution">
    <text evidence="5">The sequence shown here is derived from an EMBL/GenBank/DDBJ whole genome shotgun (WGS) entry which is preliminary data.</text>
</comment>
<dbReference type="PANTHER" id="PTHR43201">
    <property type="entry name" value="ACYL-COA SYNTHETASE"/>
    <property type="match status" value="1"/>
</dbReference>
<evidence type="ECO:0000256" key="2">
    <source>
        <dbReference type="ARBA" id="ARBA00022598"/>
    </source>
</evidence>
<reference evidence="5" key="2">
    <citation type="submission" date="2020-09" db="EMBL/GenBank/DDBJ databases">
        <authorList>
            <person name="Sun Q."/>
            <person name="Kim S."/>
        </authorList>
    </citation>
    <scope>NUCLEOTIDE SEQUENCE</scope>
    <source>
        <strain evidence="5">KCTC 32513</strain>
    </source>
</reference>
<evidence type="ECO:0000259" key="4">
    <source>
        <dbReference type="Pfam" id="PF13193"/>
    </source>
</evidence>